<protein>
    <submittedName>
        <fullName evidence="3">SAF domain-containing protein</fullName>
    </submittedName>
</protein>
<accession>A0ABZ0SQZ5</accession>
<organism evidence="3 4">
    <name type="scientific">Microbacterium rhizosphaerae</name>
    <dbReference type="NCBI Taxonomy" id="1678237"/>
    <lineage>
        <taxon>Bacteria</taxon>
        <taxon>Bacillati</taxon>
        <taxon>Actinomycetota</taxon>
        <taxon>Actinomycetes</taxon>
        <taxon>Micrococcales</taxon>
        <taxon>Microbacteriaceae</taxon>
        <taxon>Microbacterium</taxon>
    </lineage>
</organism>
<sequence length="210" mass="21151">MTVVESIRPRRRAPWGDARFLLGILLVVASIAGVWFVVAAARQTAPVYAAAHTLTPGQRVAADDLQVVQVALGAAASAYLAPSGADLADGAVATRTVSKGELVPRAALGDASATDVTTVVVRSSVDVPASLAAGSTVEVWAAPLEDKGSYGEPRILVPDATIVSVSRDDSMIGGGSASLELVVPRADVSEVLSAMAGKSALSVVPTAAAP</sequence>
<feature type="transmembrane region" description="Helical" evidence="1">
    <location>
        <begin position="20"/>
        <end position="38"/>
    </location>
</feature>
<dbReference type="EMBL" id="CP139368">
    <property type="protein sequence ID" value="WPR90870.1"/>
    <property type="molecule type" value="Genomic_DNA"/>
</dbReference>
<proteinExistence type="predicted"/>
<evidence type="ECO:0000313" key="4">
    <source>
        <dbReference type="Proteomes" id="UP001323798"/>
    </source>
</evidence>
<evidence type="ECO:0000259" key="2">
    <source>
        <dbReference type="SMART" id="SM00858"/>
    </source>
</evidence>
<dbReference type="RefSeq" id="WP_320943574.1">
    <property type="nucleotide sequence ID" value="NZ_BAABEU010000004.1"/>
</dbReference>
<feature type="domain" description="SAF" evidence="2">
    <location>
        <begin position="45"/>
        <end position="109"/>
    </location>
</feature>
<gene>
    <name evidence="3" type="ORF">SM116_06130</name>
</gene>
<dbReference type="Pfam" id="PF08666">
    <property type="entry name" value="SAF"/>
    <property type="match status" value="1"/>
</dbReference>
<keyword evidence="1" id="KW-0812">Transmembrane</keyword>
<evidence type="ECO:0000313" key="3">
    <source>
        <dbReference type="EMBL" id="WPR90870.1"/>
    </source>
</evidence>
<keyword evidence="4" id="KW-1185">Reference proteome</keyword>
<evidence type="ECO:0000256" key="1">
    <source>
        <dbReference type="SAM" id="Phobius"/>
    </source>
</evidence>
<keyword evidence="1" id="KW-0472">Membrane</keyword>
<dbReference type="SMART" id="SM00858">
    <property type="entry name" value="SAF"/>
    <property type="match status" value="1"/>
</dbReference>
<dbReference type="Proteomes" id="UP001323798">
    <property type="component" value="Chromosome"/>
</dbReference>
<keyword evidence="1" id="KW-1133">Transmembrane helix</keyword>
<dbReference type="InterPro" id="IPR013974">
    <property type="entry name" value="SAF"/>
</dbReference>
<reference evidence="3 4" key="1">
    <citation type="submission" date="2023-11" db="EMBL/GenBank/DDBJ databases">
        <title>Genome sequence of Microbacterium rhizosphaerae KACC 19337.</title>
        <authorList>
            <person name="Choi H."/>
            <person name="Kim S."/>
            <person name="Kim Y."/>
            <person name="Kwon S.-W."/>
            <person name="Heo J."/>
        </authorList>
    </citation>
    <scope>NUCLEOTIDE SEQUENCE [LARGE SCALE GENOMIC DNA]</scope>
    <source>
        <strain evidence="3 4">KACC 19337</strain>
    </source>
</reference>
<dbReference type="CDD" id="cd11614">
    <property type="entry name" value="SAF_CpaB_FlgA_like"/>
    <property type="match status" value="1"/>
</dbReference>
<name>A0ABZ0SQZ5_9MICO</name>